<keyword evidence="3" id="KW-1185">Reference proteome</keyword>
<dbReference type="AlphaFoldDB" id="A0AAD9W4P8"/>
<accession>A0AAD9W4P8</accession>
<feature type="compositionally biased region" description="Low complexity" evidence="1">
    <location>
        <begin position="24"/>
        <end position="44"/>
    </location>
</feature>
<evidence type="ECO:0000256" key="1">
    <source>
        <dbReference type="SAM" id="MobiDB-lite"/>
    </source>
</evidence>
<gene>
    <name evidence="2" type="ORF">N8I77_003231</name>
</gene>
<organism evidence="2 3">
    <name type="scientific">Phomopsis amygdali</name>
    <name type="common">Fusicoccum amygdali</name>
    <dbReference type="NCBI Taxonomy" id="1214568"/>
    <lineage>
        <taxon>Eukaryota</taxon>
        <taxon>Fungi</taxon>
        <taxon>Dikarya</taxon>
        <taxon>Ascomycota</taxon>
        <taxon>Pezizomycotina</taxon>
        <taxon>Sordariomycetes</taxon>
        <taxon>Sordariomycetidae</taxon>
        <taxon>Diaporthales</taxon>
        <taxon>Diaporthaceae</taxon>
        <taxon>Diaporthe</taxon>
    </lineage>
</organism>
<protein>
    <submittedName>
        <fullName evidence="2">Uncharacterized protein</fullName>
    </submittedName>
</protein>
<evidence type="ECO:0000313" key="2">
    <source>
        <dbReference type="EMBL" id="KAK2609744.1"/>
    </source>
</evidence>
<dbReference type="EMBL" id="JAUJFL010000002">
    <property type="protein sequence ID" value="KAK2609744.1"/>
    <property type="molecule type" value="Genomic_DNA"/>
</dbReference>
<feature type="compositionally biased region" description="Polar residues" evidence="1">
    <location>
        <begin position="45"/>
        <end position="61"/>
    </location>
</feature>
<feature type="region of interest" description="Disordered" evidence="1">
    <location>
        <begin position="23"/>
        <end position="67"/>
    </location>
</feature>
<name>A0AAD9W4P8_PHOAM</name>
<comment type="caution">
    <text evidence="2">The sequence shown here is derived from an EMBL/GenBank/DDBJ whole genome shotgun (WGS) entry which is preliminary data.</text>
</comment>
<dbReference type="Proteomes" id="UP001265746">
    <property type="component" value="Unassembled WGS sequence"/>
</dbReference>
<proteinExistence type="predicted"/>
<evidence type="ECO:0000313" key="3">
    <source>
        <dbReference type="Proteomes" id="UP001265746"/>
    </source>
</evidence>
<sequence>MLPPGAMKSISIIVRLGSAGGVKLSGTGLQSSSGRSSATAGSHSESPSWASPEKSNGSPGTKPTEPELPVAFHAACQVYTGVSGFSADPTAEILRAPPGDPAVKMPGPSLLAGRETKMPLSMIRVATRDHASLGQSRPPPYEQVMTSTPLSAASTKALIRTSMSAPDVLHAWILYSSKVAPGATPNTPYFLSALAAPTMPSTWVPWKEQWSETSASPSVRSCEYET</sequence>
<reference evidence="2" key="1">
    <citation type="submission" date="2023-06" db="EMBL/GenBank/DDBJ databases">
        <authorList>
            <person name="Noh H."/>
        </authorList>
    </citation>
    <scope>NUCLEOTIDE SEQUENCE</scope>
    <source>
        <strain evidence="2">DUCC20226</strain>
    </source>
</reference>